<evidence type="ECO:0000256" key="10">
    <source>
        <dbReference type="RuleBase" id="RU364073"/>
    </source>
</evidence>
<dbReference type="PIRSF" id="PIRSF000538">
    <property type="entry name" value="GlpK"/>
    <property type="match status" value="1"/>
</dbReference>
<feature type="binding site" evidence="8">
    <location>
        <begin position="82"/>
        <end position="83"/>
    </location>
    <ligand>
        <name>substrate</name>
    </ligand>
</feature>
<dbReference type="GO" id="GO:0042732">
    <property type="term" value="P:D-xylose metabolic process"/>
    <property type="evidence" value="ECO:0007669"/>
    <property type="project" value="UniProtKB-KW"/>
</dbReference>
<name>A0A4Y9AD84_9BACI</name>
<dbReference type="InterPro" id="IPR018484">
    <property type="entry name" value="FGGY_N"/>
</dbReference>
<keyword evidence="6 8" id="KW-0067">ATP-binding</keyword>
<keyword evidence="2 8" id="KW-0859">Xylose metabolism</keyword>
<feature type="domain" description="Carbohydrate kinase FGGY C-terminal" evidence="12">
    <location>
        <begin position="258"/>
        <end position="444"/>
    </location>
</feature>
<organism evidence="13 14">
    <name type="scientific">Lentibacillus salicampi</name>
    <dbReference type="NCBI Taxonomy" id="175306"/>
    <lineage>
        <taxon>Bacteria</taxon>
        <taxon>Bacillati</taxon>
        <taxon>Bacillota</taxon>
        <taxon>Bacilli</taxon>
        <taxon>Bacillales</taxon>
        <taxon>Bacillaceae</taxon>
        <taxon>Lentibacillus</taxon>
    </lineage>
</organism>
<gene>
    <name evidence="8 10 13" type="primary">xylB</name>
    <name evidence="13" type="ORF">E4U82_08090</name>
</gene>
<dbReference type="InterPro" id="IPR050406">
    <property type="entry name" value="FGGY_Carb_Kinase"/>
</dbReference>
<evidence type="ECO:0000256" key="5">
    <source>
        <dbReference type="ARBA" id="ARBA00022777"/>
    </source>
</evidence>
<keyword evidence="3 8" id="KW-0808">Transferase</keyword>
<dbReference type="Proteomes" id="UP000298484">
    <property type="component" value="Unassembled WGS sequence"/>
</dbReference>
<comment type="catalytic activity">
    <reaction evidence="8 10">
        <text>D-xylulose + ATP = D-xylulose 5-phosphate + ADP + H(+)</text>
        <dbReference type="Rhea" id="RHEA:10964"/>
        <dbReference type="ChEBI" id="CHEBI:15378"/>
        <dbReference type="ChEBI" id="CHEBI:17140"/>
        <dbReference type="ChEBI" id="CHEBI:30616"/>
        <dbReference type="ChEBI" id="CHEBI:57737"/>
        <dbReference type="ChEBI" id="CHEBI:456216"/>
        <dbReference type="EC" id="2.7.1.17"/>
    </reaction>
</comment>
<dbReference type="CDD" id="cd07808">
    <property type="entry name" value="ASKHA_NBD_FGGY_EcXK-like"/>
    <property type="match status" value="1"/>
</dbReference>
<evidence type="ECO:0000256" key="9">
    <source>
        <dbReference type="RuleBase" id="RU003733"/>
    </source>
</evidence>
<dbReference type="PANTHER" id="PTHR43095:SF5">
    <property type="entry name" value="XYLULOSE KINASE"/>
    <property type="match status" value="1"/>
</dbReference>
<dbReference type="PROSITE" id="PS00933">
    <property type="entry name" value="FGGY_KINASES_1"/>
    <property type="match status" value="1"/>
</dbReference>
<reference evidence="13 14" key="1">
    <citation type="submission" date="2019-03" db="EMBL/GenBank/DDBJ databases">
        <title>Genome sequence of Lentibacillus salicampi ATCC BAA-719.</title>
        <authorList>
            <person name="Maclea K.S."/>
            <person name="Simoes Junior M."/>
        </authorList>
    </citation>
    <scope>NUCLEOTIDE SEQUENCE [LARGE SCALE GENOMIC DNA]</scope>
    <source>
        <strain evidence="13 14">ATCC BAA-719</strain>
    </source>
</reference>
<evidence type="ECO:0000313" key="14">
    <source>
        <dbReference type="Proteomes" id="UP000298484"/>
    </source>
</evidence>
<dbReference type="EMBL" id="SRHY01000008">
    <property type="protein sequence ID" value="TFJ93282.1"/>
    <property type="molecule type" value="Genomic_DNA"/>
</dbReference>
<dbReference type="Gene3D" id="3.30.420.40">
    <property type="match status" value="2"/>
</dbReference>
<evidence type="ECO:0000259" key="12">
    <source>
        <dbReference type="Pfam" id="PF02782"/>
    </source>
</evidence>
<evidence type="ECO:0000259" key="11">
    <source>
        <dbReference type="Pfam" id="PF00370"/>
    </source>
</evidence>
<dbReference type="GO" id="GO:0005524">
    <property type="term" value="F:ATP binding"/>
    <property type="evidence" value="ECO:0007669"/>
    <property type="project" value="UniProtKB-UniRule"/>
</dbReference>
<dbReference type="Pfam" id="PF02782">
    <property type="entry name" value="FGGY_C"/>
    <property type="match status" value="1"/>
</dbReference>
<dbReference type="GO" id="GO:0004856">
    <property type="term" value="F:D-xylulokinase activity"/>
    <property type="evidence" value="ECO:0007669"/>
    <property type="project" value="UniProtKB-UniRule"/>
</dbReference>
<feature type="domain" description="Carbohydrate kinase FGGY N-terminal" evidence="11">
    <location>
        <begin position="6"/>
        <end position="248"/>
    </location>
</feature>
<dbReference type="InterPro" id="IPR043129">
    <property type="entry name" value="ATPase_NBD"/>
</dbReference>
<protein>
    <recommendedName>
        <fullName evidence="8 10">Xylulose kinase</fullName>
        <shortName evidence="8 10">Xylulokinase</shortName>
        <ecNumber evidence="8 10">2.7.1.17</ecNumber>
    </recommendedName>
</protein>
<keyword evidence="4 8" id="KW-0547">Nucleotide-binding</keyword>
<dbReference type="GO" id="GO:0005998">
    <property type="term" value="P:xylulose catabolic process"/>
    <property type="evidence" value="ECO:0007669"/>
    <property type="project" value="UniProtKB-UniRule"/>
</dbReference>
<dbReference type="NCBIfam" id="TIGR01312">
    <property type="entry name" value="XylB"/>
    <property type="match status" value="1"/>
</dbReference>
<proteinExistence type="inferred from homology"/>
<dbReference type="InterPro" id="IPR000577">
    <property type="entry name" value="Carb_kinase_FGGY"/>
</dbReference>
<dbReference type="HAMAP" id="MF_02220">
    <property type="entry name" value="XylB"/>
    <property type="match status" value="1"/>
</dbReference>
<feature type="site" description="Important for activity" evidence="8">
    <location>
        <position position="10"/>
    </location>
</feature>
<evidence type="ECO:0000256" key="3">
    <source>
        <dbReference type="ARBA" id="ARBA00022679"/>
    </source>
</evidence>
<dbReference type="OrthoDB" id="9805576at2"/>
<dbReference type="InterPro" id="IPR018485">
    <property type="entry name" value="FGGY_C"/>
</dbReference>
<dbReference type="Pfam" id="PF00370">
    <property type="entry name" value="FGGY_N"/>
    <property type="match status" value="1"/>
</dbReference>
<evidence type="ECO:0000256" key="7">
    <source>
        <dbReference type="ARBA" id="ARBA00023277"/>
    </source>
</evidence>
<keyword evidence="7 8" id="KW-0119">Carbohydrate metabolism</keyword>
<evidence type="ECO:0000256" key="6">
    <source>
        <dbReference type="ARBA" id="ARBA00022840"/>
    </source>
</evidence>
<dbReference type="EC" id="2.7.1.17" evidence="8 10"/>
<comment type="caution">
    <text evidence="13">The sequence shown here is derived from an EMBL/GenBank/DDBJ whole genome shotgun (WGS) entry which is preliminary data.</text>
</comment>
<evidence type="ECO:0000313" key="13">
    <source>
        <dbReference type="EMBL" id="TFJ93282.1"/>
    </source>
</evidence>
<dbReference type="AlphaFoldDB" id="A0A4Y9AD84"/>
<comment type="function">
    <text evidence="8">Catalyzes the phosphorylation of D-xylulose to D-xylulose 5-phosphate.</text>
</comment>
<evidence type="ECO:0000256" key="8">
    <source>
        <dbReference type="HAMAP-Rule" id="MF_02220"/>
    </source>
</evidence>
<sequence>MARELLMGIDIGTQGAKVLVVDPNGHTVATGSYSYDFDVPKAGWAEQDPKLWWQGVRESLSQIWDKGIKAGQIRGIGVSGQMHSLVLLDENKEELGNAILWNDVRTQNECTEIEQAAGKSRVMAITRNAVLPGFTGPKLLWIRKHEPQRFVRIRHVMLPKDYIVFKLSGIFSCDVSDASGTALFDTEKRTWSREMMAALDLPFSWLPEVHESQTIVGNVSQVAAHLTGLMAGTNIVAGAGDNAAAALGNGIYDEGSGFVSVGTSGTVFAPVNQLPSVSDDEMLATLHQFCHCLPDTWHVMGVTLSAGMSLNWFKNTFSDELYDAFLAGIDGIPAGAEGLFYLPYLNGERSPHNDPDAKGVFFGIQYQHTRDHFTRALLEGVSYSLKDCYELIKRCNVSIHDLYVTGGASKSPAWRQILTDVLGRGLTFFDGREGPAFGASLLAGLGTGVWNSAKDFPAFFDTVNETAVIPENAKRYGNDYHTYQKLYNHVKPLFHT</sequence>
<evidence type="ECO:0000256" key="2">
    <source>
        <dbReference type="ARBA" id="ARBA00022629"/>
    </source>
</evidence>
<evidence type="ECO:0000256" key="4">
    <source>
        <dbReference type="ARBA" id="ARBA00022741"/>
    </source>
</evidence>
<dbReference type="SUPFAM" id="SSF53067">
    <property type="entry name" value="Actin-like ATPase domain"/>
    <property type="match status" value="2"/>
</dbReference>
<dbReference type="InterPro" id="IPR018483">
    <property type="entry name" value="Carb_kinase_FGGY_CS"/>
</dbReference>
<comment type="similarity">
    <text evidence="1 8 9">Belongs to the FGGY kinase family.</text>
</comment>
<evidence type="ECO:0000256" key="1">
    <source>
        <dbReference type="ARBA" id="ARBA00009156"/>
    </source>
</evidence>
<keyword evidence="5 8" id="KW-0418">Kinase</keyword>
<accession>A0A4Y9AD84</accession>
<feature type="active site" description="Proton acceptor" evidence="8">
    <location>
        <position position="241"/>
    </location>
</feature>
<dbReference type="RefSeq" id="WP_135109692.1">
    <property type="nucleotide sequence ID" value="NZ_SRHY01000008.1"/>
</dbReference>
<dbReference type="PROSITE" id="PS00445">
    <property type="entry name" value="FGGY_KINASES_2"/>
    <property type="match status" value="1"/>
</dbReference>
<keyword evidence="14" id="KW-1185">Reference proteome</keyword>
<dbReference type="PANTHER" id="PTHR43095">
    <property type="entry name" value="SUGAR KINASE"/>
    <property type="match status" value="1"/>
</dbReference>
<dbReference type="InterPro" id="IPR006000">
    <property type="entry name" value="Xylulokinase"/>
</dbReference>